<dbReference type="Gene3D" id="3.40.30.10">
    <property type="entry name" value="Glutaredoxin"/>
    <property type="match status" value="1"/>
</dbReference>
<dbReference type="CDD" id="cd00570">
    <property type="entry name" value="GST_N_family"/>
    <property type="match status" value="1"/>
</dbReference>
<keyword evidence="4" id="KW-1185">Reference proteome</keyword>
<dbReference type="InterPro" id="IPR004046">
    <property type="entry name" value="GST_C"/>
</dbReference>
<dbReference type="EMBL" id="RSCL01000014">
    <property type="protein sequence ID" value="RUT03139.1"/>
    <property type="molecule type" value="Genomic_DNA"/>
</dbReference>
<reference evidence="3" key="2">
    <citation type="journal article" date="2019" name="Genome Biol. Evol.">
        <title>Day and night: Metabolic profiles and evolutionary relationships of six axenic non-marine cyanobacteria.</title>
        <authorList>
            <person name="Will S.E."/>
            <person name="Henke P."/>
            <person name="Boedeker C."/>
            <person name="Huang S."/>
            <person name="Brinkmann H."/>
            <person name="Rohde M."/>
            <person name="Jarek M."/>
            <person name="Friedl T."/>
            <person name="Seufert S."/>
            <person name="Schumacher M."/>
            <person name="Overmann J."/>
            <person name="Neumann-Schaal M."/>
            <person name="Petersen J."/>
        </authorList>
    </citation>
    <scope>NUCLEOTIDE SEQUENCE [LARGE SCALE GENOMIC DNA]</scope>
    <source>
        <strain evidence="3">PCC 7102</strain>
    </source>
</reference>
<proteinExistence type="predicted"/>
<dbReference type="Proteomes" id="UP000271624">
    <property type="component" value="Unassembled WGS sequence"/>
</dbReference>
<gene>
    <name evidence="3" type="ORF">DSM106972_054470</name>
</gene>
<dbReference type="SUPFAM" id="SSF52833">
    <property type="entry name" value="Thioredoxin-like"/>
    <property type="match status" value="1"/>
</dbReference>
<protein>
    <recommendedName>
        <fullName evidence="5">Glutathione S-transferase</fullName>
    </recommendedName>
</protein>
<dbReference type="InterPro" id="IPR036249">
    <property type="entry name" value="Thioredoxin-like_sf"/>
</dbReference>
<dbReference type="AlphaFoldDB" id="A0A3S1B1P3"/>
<reference evidence="3" key="1">
    <citation type="submission" date="2018-12" db="EMBL/GenBank/DDBJ databases">
        <authorList>
            <person name="Will S."/>
            <person name="Neumann-Schaal M."/>
            <person name="Henke P."/>
        </authorList>
    </citation>
    <scope>NUCLEOTIDE SEQUENCE</scope>
    <source>
        <strain evidence="3">PCC 7102</strain>
    </source>
</reference>
<dbReference type="RefSeq" id="WP_127083728.1">
    <property type="nucleotide sequence ID" value="NZ_RSCL01000014.1"/>
</dbReference>
<dbReference type="Gene3D" id="1.20.1050.10">
    <property type="match status" value="1"/>
</dbReference>
<evidence type="ECO:0008006" key="5">
    <source>
        <dbReference type="Google" id="ProtNLM"/>
    </source>
</evidence>
<comment type="caution">
    <text evidence="3">The sequence shown here is derived from an EMBL/GenBank/DDBJ whole genome shotgun (WGS) entry which is preliminary data.</text>
</comment>
<sequence length="244" mass="27889">MRLITIPISHYCEKVRWALDYLKISYVEECHSPPFHLLVAPRFGGKTTPILITQDGIFLDSTDCLKYLDSIASVDKKLYPNQVEQKVEELEELFDEQLGVLTRLWGYSHVINDPKLVKQAWCRNVPWIERALFPVIFPKTRTLACKKFNITPESNVETGEKIKQIFEQVSNILADGRRYLVGDKLSAADITFAALAAPTIAPPEHPATRGSVDNFPVNMAKEINQFRKTPAGQFVLRLYRERNN</sequence>
<evidence type="ECO:0000259" key="1">
    <source>
        <dbReference type="Pfam" id="PF00043"/>
    </source>
</evidence>
<accession>A0A3S1B1P3</accession>
<dbReference type="InterPro" id="IPR036282">
    <property type="entry name" value="Glutathione-S-Trfase_C_sf"/>
</dbReference>
<dbReference type="Pfam" id="PF00043">
    <property type="entry name" value="GST_C"/>
    <property type="match status" value="1"/>
</dbReference>
<dbReference type="Pfam" id="PF13417">
    <property type="entry name" value="GST_N_3"/>
    <property type="match status" value="1"/>
</dbReference>
<evidence type="ECO:0000313" key="3">
    <source>
        <dbReference type="EMBL" id="RUT03139.1"/>
    </source>
</evidence>
<evidence type="ECO:0000313" key="4">
    <source>
        <dbReference type="Proteomes" id="UP000271624"/>
    </source>
</evidence>
<dbReference type="OrthoDB" id="465590at2"/>
<dbReference type="InterPro" id="IPR004045">
    <property type="entry name" value="Glutathione_S-Trfase_N"/>
</dbReference>
<feature type="domain" description="Glutathione S-transferase C-terminal" evidence="1">
    <location>
        <begin position="136"/>
        <end position="195"/>
    </location>
</feature>
<name>A0A3S1B1P3_9CYAN</name>
<organism evidence="3 4">
    <name type="scientific">Dulcicalothrix desertica PCC 7102</name>
    <dbReference type="NCBI Taxonomy" id="232991"/>
    <lineage>
        <taxon>Bacteria</taxon>
        <taxon>Bacillati</taxon>
        <taxon>Cyanobacteriota</taxon>
        <taxon>Cyanophyceae</taxon>
        <taxon>Nostocales</taxon>
        <taxon>Calotrichaceae</taxon>
        <taxon>Dulcicalothrix</taxon>
    </lineage>
</organism>
<dbReference type="SUPFAM" id="SSF47616">
    <property type="entry name" value="GST C-terminal domain-like"/>
    <property type="match status" value="1"/>
</dbReference>
<feature type="domain" description="GST N-terminal" evidence="2">
    <location>
        <begin position="3"/>
        <end position="72"/>
    </location>
</feature>
<evidence type="ECO:0000259" key="2">
    <source>
        <dbReference type="Pfam" id="PF13417"/>
    </source>
</evidence>